<evidence type="ECO:0000256" key="7">
    <source>
        <dbReference type="ARBA" id="ARBA00022991"/>
    </source>
</evidence>
<accession>A0A6P8EXT8</accession>
<reference evidence="17" key="1">
    <citation type="submission" date="2025-08" db="UniProtKB">
        <authorList>
            <consortium name="RefSeq"/>
        </authorList>
    </citation>
    <scope>IDENTIFICATION</scope>
</reference>
<keyword evidence="5 13" id="KW-0681">Retinal protein</keyword>
<dbReference type="OrthoDB" id="5985475at2759"/>
<dbReference type="CTD" id="560921"/>
<evidence type="ECO:0000313" key="17">
    <source>
        <dbReference type="RefSeq" id="XP_031417159.1"/>
    </source>
</evidence>
<feature type="transmembrane region" description="Helical" evidence="13">
    <location>
        <begin position="253"/>
        <end position="281"/>
    </location>
</feature>
<evidence type="ECO:0000259" key="15">
    <source>
        <dbReference type="PROSITE" id="PS50262"/>
    </source>
</evidence>
<feature type="transmembrane region" description="Helical" evidence="13">
    <location>
        <begin position="76"/>
        <end position="97"/>
    </location>
</feature>
<feature type="compositionally biased region" description="Basic and acidic residues" evidence="14">
    <location>
        <begin position="377"/>
        <end position="388"/>
    </location>
</feature>
<dbReference type="GO" id="GO:0016020">
    <property type="term" value="C:membrane"/>
    <property type="evidence" value="ECO:0007669"/>
    <property type="project" value="UniProtKB-SubCell"/>
</dbReference>
<dbReference type="Proteomes" id="UP000515152">
    <property type="component" value="Chromosome 23"/>
</dbReference>
<evidence type="ECO:0000256" key="9">
    <source>
        <dbReference type="ARBA" id="ARBA00023136"/>
    </source>
</evidence>
<evidence type="ECO:0000256" key="8">
    <source>
        <dbReference type="ARBA" id="ARBA00023040"/>
    </source>
</evidence>
<comment type="subcellular location">
    <subcellularLocation>
        <location evidence="1 13">Membrane</location>
        <topology evidence="1 13">Multi-pass membrane protein</topology>
    </subcellularLocation>
</comment>
<evidence type="ECO:0000256" key="1">
    <source>
        <dbReference type="ARBA" id="ARBA00004141"/>
    </source>
</evidence>
<evidence type="ECO:0000256" key="4">
    <source>
        <dbReference type="ARBA" id="ARBA00022692"/>
    </source>
</evidence>
<keyword evidence="10" id="KW-1015">Disulfide bond</keyword>
<organism evidence="16 17">
    <name type="scientific">Clupea harengus</name>
    <name type="common">Atlantic herring</name>
    <dbReference type="NCBI Taxonomy" id="7950"/>
    <lineage>
        <taxon>Eukaryota</taxon>
        <taxon>Metazoa</taxon>
        <taxon>Chordata</taxon>
        <taxon>Craniata</taxon>
        <taxon>Vertebrata</taxon>
        <taxon>Euteleostomi</taxon>
        <taxon>Actinopterygii</taxon>
        <taxon>Neopterygii</taxon>
        <taxon>Teleostei</taxon>
        <taxon>Clupei</taxon>
        <taxon>Clupeiformes</taxon>
        <taxon>Clupeoidei</taxon>
        <taxon>Clupeidae</taxon>
        <taxon>Clupea</taxon>
    </lineage>
</organism>
<dbReference type="InterPro" id="IPR017452">
    <property type="entry name" value="GPCR_Rhodpsn_7TM"/>
</dbReference>
<dbReference type="PRINTS" id="PR00237">
    <property type="entry name" value="GPCRRHODOPSN"/>
</dbReference>
<feature type="domain" description="G-protein coupled receptors family 1 profile" evidence="15">
    <location>
        <begin position="55"/>
        <end position="305"/>
    </location>
</feature>
<feature type="transmembrane region" description="Helical" evidence="13">
    <location>
        <begin position="38"/>
        <end position="64"/>
    </location>
</feature>
<dbReference type="InterPro" id="IPR050125">
    <property type="entry name" value="GPCR_opsins"/>
</dbReference>
<name>A0A6P8EXT8_CLUHA</name>
<dbReference type="GO" id="GO:0004930">
    <property type="term" value="F:G protein-coupled receptor activity"/>
    <property type="evidence" value="ECO:0007669"/>
    <property type="project" value="UniProtKB-KW"/>
</dbReference>
<keyword evidence="3 13" id="KW-0716">Sensory transduction</keyword>
<keyword evidence="7 13" id="KW-0157">Chromophore</keyword>
<sequence length="406" mass="45439">MESFVLSVNGVSFTEATEKFEPENPFEGPLSYVSPWTYTFLACLMFLVTSLSLSENFTVMLVTFKYKQLRKPLNYIIVNLSVADFFVSLIGGSISFLNNANGYFVLGNWACVTEGFAVTYLGIVALWSLAILAFERFFVICRPLKNVRLGGKHAALGLLFVWTFSFIWTIPPVLGWNSYTVSKIGTTCEPNWYSTDYKDHMFIITFFTTCFILPLGVIIGSYGKLMQKLRKVSNTHGRLGSARKPDREVARMVIVMIMAFMIGWAPYAVFAITVTVCPTIHMDPRVAAAPAFFAKTAAAYNPIIYVFMNKQFRKCLVHMFKGGTASLDSTHINQTSERGTTAESHMGEMSTIAARVPLSVCNMERTQEEDEDNEDEVMARGVEEKHSENNGGTNKLPINENKVCPL</sequence>
<evidence type="ECO:0000256" key="14">
    <source>
        <dbReference type="SAM" id="MobiDB-lite"/>
    </source>
</evidence>
<dbReference type="KEGG" id="char:105888813"/>
<evidence type="ECO:0000256" key="5">
    <source>
        <dbReference type="ARBA" id="ARBA00022925"/>
    </source>
</evidence>
<comment type="similarity">
    <text evidence="13">Belongs to the G-protein coupled receptor 1 family. Opsin subfamily.</text>
</comment>
<dbReference type="PROSITE" id="PS00238">
    <property type="entry name" value="OPSIN"/>
    <property type="match status" value="1"/>
</dbReference>
<dbReference type="GO" id="GO:0009881">
    <property type="term" value="F:photoreceptor activity"/>
    <property type="evidence" value="ECO:0007669"/>
    <property type="project" value="UniProtKB-KW"/>
</dbReference>
<dbReference type="Gene3D" id="1.20.1070.10">
    <property type="entry name" value="Rhodopsin 7-helix transmembrane proteins"/>
    <property type="match status" value="1"/>
</dbReference>
<dbReference type="PROSITE" id="PS00237">
    <property type="entry name" value="G_PROTEIN_RECEP_F1_1"/>
    <property type="match status" value="1"/>
</dbReference>
<evidence type="ECO:0000256" key="10">
    <source>
        <dbReference type="ARBA" id="ARBA00023157"/>
    </source>
</evidence>
<keyword evidence="4 13" id="KW-0812">Transmembrane</keyword>
<evidence type="ECO:0000256" key="6">
    <source>
        <dbReference type="ARBA" id="ARBA00022989"/>
    </source>
</evidence>
<keyword evidence="12 13" id="KW-0807">Transducer</keyword>
<evidence type="ECO:0000313" key="16">
    <source>
        <dbReference type="Proteomes" id="UP000515152"/>
    </source>
</evidence>
<proteinExistence type="inferred from homology"/>
<dbReference type="GO" id="GO:0007602">
    <property type="term" value="P:phototransduction"/>
    <property type="evidence" value="ECO:0007669"/>
    <property type="project" value="UniProtKB-KW"/>
</dbReference>
<keyword evidence="16" id="KW-1185">Reference proteome</keyword>
<feature type="compositionally biased region" description="Acidic residues" evidence="14">
    <location>
        <begin position="367"/>
        <end position="376"/>
    </location>
</feature>
<feature type="transmembrane region" description="Helical" evidence="13">
    <location>
        <begin position="201"/>
        <end position="222"/>
    </location>
</feature>
<protein>
    <submittedName>
        <fullName evidence="17">Vertebrate ancient long opsin b</fullName>
    </submittedName>
</protein>
<dbReference type="InterPro" id="IPR001760">
    <property type="entry name" value="Opsin"/>
</dbReference>
<dbReference type="RefSeq" id="XP_031417159.1">
    <property type="nucleotide sequence ID" value="XM_031561299.2"/>
</dbReference>
<evidence type="ECO:0000256" key="11">
    <source>
        <dbReference type="ARBA" id="ARBA00023170"/>
    </source>
</evidence>
<evidence type="ECO:0000256" key="3">
    <source>
        <dbReference type="ARBA" id="ARBA00022606"/>
    </source>
</evidence>
<dbReference type="PANTHER" id="PTHR24240">
    <property type="entry name" value="OPSIN"/>
    <property type="match status" value="1"/>
</dbReference>
<evidence type="ECO:0000256" key="12">
    <source>
        <dbReference type="ARBA" id="ARBA00023224"/>
    </source>
</evidence>
<dbReference type="FunFam" id="1.20.1070.10:FF:000238">
    <property type="entry name" value="Opsin-VA"/>
    <property type="match status" value="1"/>
</dbReference>
<keyword evidence="8 13" id="KW-0297">G-protein coupled receptor</keyword>
<feature type="transmembrane region" description="Helical" evidence="13">
    <location>
        <begin position="117"/>
        <end position="134"/>
    </location>
</feature>
<feature type="region of interest" description="Disordered" evidence="14">
    <location>
        <begin position="365"/>
        <end position="406"/>
    </location>
</feature>
<dbReference type="Pfam" id="PF00001">
    <property type="entry name" value="7tm_1"/>
    <property type="match status" value="1"/>
</dbReference>
<keyword evidence="6 13" id="KW-1133">Transmembrane helix</keyword>
<dbReference type="GO" id="GO:0007601">
    <property type="term" value="P:visual perception"/>
    <property type="evidence" value="ECO:0007669"/>
    <property type="project" value="InterPro"/>
</dbReference>
<dbReference type="PRINTS" id="PR00238">
    <property type="entry name" value="OPSIN"/>
</dbReference>
<feature type="transmembrane region" description="Helical" evidence="13">
    <location>
        <begin position="155"/>
        <end position="174"/>
    </location>
</feature>
<keyword evidence="9 13" id="KW-0472">Membrane</keyword>
<dbReference type="AlphaFoldDB" id="A0A6P8EXT8"/>
<gene>
    <name evidence="17" type="primary">valopb</name>
</gene>
<dbReference type="GeneID" id="105888813"/>
<evidence type="ECO:0000256" key="13">
    <source>
        <dbReference type="RuleBase" id="RU004951"/>
    </source>
</evidence>
<dbReference type="PROSITE" id="PS50262">
    <property type="entry name" value="G_PROTEIN_RECEP_F1_2"/>
    <property type="match status" value="1"/>
</dbReference>
<dbReference type="InterPro" id="IPR027430">
    <property type="entry name" value="Retinal_BS"/>
</dbReference>
<feature type="transmembrane region" description="Helical" evidence="13">
    <location>
        <begin position="287"/>
        <end position="308"/>
    </location>
</feature>
<dbReference type="SUPFAM" id="SSF81321">
    <property type="entry name" value="Family A G protein-coupled receptor-like"/>
    <property type="match status" value="1"/>
</dbReference>
<evidence type="ECO:0000256" key="2">
    <source>
        <dbReference type="ARBA" id="ARBA00022543"/>
    </source>
</evidence>
<keyword evidence="2 13" id="KW-0600">Photoreceptor protein</keyword>
<dbReference type="InterPro" id="IPR000276">
    <property type="entry name" value="GPCR_Rhodpsn"/>
</dbReference>
<keyword evidence="11 13" id="KW-0675">Receptor</keyword>